<feature type="domain" description="PRMT5 arginine-N-methyltransferase" evidence="3">
    <location>
        <begin position="29"/>
        <end position="93"/>
    </location>
</feature>
<feature type="chain" id="PRO_5038138166" evidence="2">
    <location>
        <begin position="27"/>
        <end position="252"/>
    </location>
</feature>
<reference evidence="6" key="1">
    <citation type="submission" date="2022-11" db="UniProtKB">
        <authorList>
            <consortium name="WormBaseParasite"/>
        </authorList>
    </citation>
    <scope>IDENTIFICATION</scope>
</reference>
<dbReference type="GO" id="GO:0005634">
    <property type="term" value="C:nucleus"/>
    <property type="evidence" value="ECO:0007669"/>
    <property type="project" value="TreeGrafter"/>
</dbReference>
<keyword evidence="2" id="KW-0732">Signal</keyword>
<dbReference type="Gene3D" id="2.70.160.11">
    <property type="entry name" value="Hnrnp arginine n-methyltransferase1"/>
    <property type="match status" value="1"/>
</dbReference>
<dbReference type="GO" id="GO:0016274">
    <property type="term" value="F:protein-arginine N-methyltransferase activity"/>
    <property type="evidence" value="ECO:0007669"/>
    <property type="project" value="InterPro"/>
</dbReference>
<evidence type="ECO:0000313" key="6">
    <source>
        <dbReference type="WBParaSite" id="scaffold13384_cov218.g16845"/>
    </source>
</evidence>
<keyword evidence="1" id="KW-0949">S-adenosyl-L-methionine</keyword>
<evidence type="ECO:0000259" key="4">
    <source>
        <dbReference type="Pfam" id="PF17286"/>
    </source>
</evidence>
<organism evidence="5 6">
    <name type="scientific">Meloidogyne javanica</name>
    <name type="common">Root-knot nematode worm</name>
    <dbReference type="NCBI Taxonomy" id="6303"/>
    <lineage>
        <taxon>Eukaryota</taxon>
        <taxon>Metazoa</taxon>
        <taxon>Ecdysozoa</taxon>
        <taxon>Nematoda</taxon>
        <taxon>Chromadorea</taxon>
        <taxon>Rhabditida</taxon>
        <taxon>Tylenchina</taxon>
        <taxon>Tylenchomorpha</taxon>
        <taxon>Tylenchoidea</taxon>
        <taxon>Meloidogynidae</taxon>
        <taxon>Meloidogyninae</taxon>
        <taxon>Meloidogyne</taxon>
        <taxon>Meloidogyne incognita group</taxon>
    </lineage>
</organism>
<evidence type="ECO:0000256" key="1">
    <source>
        <dbReference type="ARBA" id="ARBA00022691"/>
    </source>
</evidence>
<dbReference type="Pfam" id="PF05185">
    <property type="entry name" value="PRMT5"/>
    <property type="match status" value="1"/>
</dbReference>
<dbReference type="Pfam" id="PF17286">
    <property type="entry name" value="PRMT5_C"/>
    <property type="match status" value="1"/>
</dbReference>
<dbReference type="WBParaSite" id="scaffold13384_cov218.g16845">
    <property type="protein sequence ID" value="scaffold13384_cov218.g16845"/>
    <property type="gene ID" value="scaffold13384_cov218.g16845"/>
</dbReference>
<evidence type="ECO:0000256" key="2">
    <source>
        <dbReference type="SAM" id="SignalP"/>
    </source>
</evidence>
<dbReference type="Proteomes" id="UP000887561">
    <property type="component" value="Unplaced"/>
</dbReference>
<dbReference type="SUPFAM" id="SSF53335">
    <property type="entry name" value="S-adenosyl-L-methionine-dependent methyltransferases"/>
    <property type="match status" value="1"/>
</dbReference>
<dbReference type="AlphaFoldDB" id="A0A915LKT4"/>
<feature type="signal peptide" evidence="2">
    <location>
        <begin position="1"/>
        <end position="26"/>
    </location>
</feature>
<accession>A0A915LKT4</accession>
<dbReference type="InterPro" id="IPR035248">
    <property type="entry name" value="PRMT5_C"/>
</dbReference>
<dbReference type="GO" id="GO:0006355">
    <property type="term" value="P:regulation of DNA-templated transcription"/>
    <property type="evidence" value="ECO:0007669"/>
    <property type="project" value="TreeGrafter"/>
</dbReference>
<dbReference type="GO" id="GO:0005829">
    <property type="term" value="C:cytosol"/>
    <property type="evidence" value="ECO:0007669"/>
    <property type="project" value="TreeGrafter"/>
</dbReference>
<dbReference type="InterPro" id="IPR035075">
    <property type="entry name" value="PRMT5"/>
</dbReference>
<keyword evidence="5" id="KW-1185">Reference proteome</keyword>
<feature type="domain" description="PRMT5 oligomerisation" evidence="4">
    <location>
        <begin position="155"/>
        <end position="249"/>
    </location>
</feature>
<dbReference type="InterPro" id="IPR029063">
    <property type="entry name" value="SAM-dependent_MTases_sf"/>
</dbReference>
<evidence type="ECO:0000259" key="3">
    <source>
        <dbReference type="Pfam" id="PF05185"/>
    </source>
</evidence>
<evidence type="ECO:0000313" key="5">
    <source>
        <dbReference type="Proteomes" id="UP000887561"/>
    </source>
</evidence>
<dbReference type="Gene3D" id="3.40.50.150">
    <property type="entry name" value="Vaccinia Virus protein VP39"/>
    <property type="match status" value="1"/>
</dbReference>
<sequence>MFIHRHLGPFLFFVYFVLWLSDLRESGYTGGWKNSVSIIQSDMRSLTLFLESKEIENPDIIISELLGSFGDNELCPECLDGVNNILKENTICIPSSYRNFLTPIQSLRLYQNIRDLKNNNNCNRVHEMQLGFILIDPVASQSKLADTSIDSNPFPLLMGFAAHFEVVLYKNIILSTHPERHTENLFSWFPGLFPLRKLFYCPNECNIVFNIKRKFDKEKVWYEWFIEYEENGELIKSELQNENGESQSMNLS</sequence>
<name>A0A915LKT4_MELJA</name>
<dbReference type="PANTHER" id="PTHR10738">
    <property type="entry name" value="PROTEIN ARGININE N-METHYLTRANSFERASE 5"/>
    <property type="match status" value="1"/>
</dbReference>
<dbReference type="InterPro" id="IPR025799">
    <property type="entry name" value="Arg_MeTrfase"/>
</dbReference>
<dbReference type="PANTHER" id="PTHR10738:SF0">
    <property type="entry name" value="PROTEIN ARGININE N-METHYLTRANSFERASE 5"/>
    <property type="match status" value="1"/>
</dbReference>
<protein>
    <submittedName>
        <fullName evidence="6">Protein arginine N-methyltransferase 5</fullName>
    </submittedName>
</protein>
<proteinExistence type="predicted"/>